<dbReference type="EMBL" id="JAAKZI010000054">
    <property type="protein sequence ID" value="NGN85491.1"/>
    <property type="molecule type" value="Genomic_DNA"/>
</dbReference>
<proteinExistence type="predicted"/>
<dbReference type="PROSITE" id="PS51257">
    <property type="entry name" value="PROKAR_LIPOPROTEIN"/>
    <property type="match status" value="1"/>
</dbReference>
<dbReference type="InterPro" id="IPR036415">
    <property type="entry name" value="Lamin_tail_dom_sf"/>
</dbReference>
<accession>A0ABX0DID9</accession>
<dbReference type="Proteomes" id="UP000479226">
    <property type="component" value="Unassembled WGS sequence"/>
</dbReference>
<evidence type="ECO:0000256" key="1">
    <source>
        <dbReference type="SAM" id="SignalP"/>
    </source>
</evidence>
<sequence>MKNFLRPASVAAAALIALGSLAACGSNTNPAQPAVSSSAVTVLPVTSNPMPTTGTKPGLTITNAIAENNVNPTTKAPVADRLQFDLTNSSTEPMTGLAVYYTMKDTTSGKSESYYQKLTGLTLAPGQKETIYFDNGAGPGHYPDNKYSLYRSSTNKVTITILAHATGYATASGTATKSVGTGEVVGG</sequence>
<organism evidence="2 3">
    <name type="scientific">Arthrobacter silviterrae</name>
    <dbReference type="NCBI Taxonomy" id="2026658"/>
    <lineage>
        <taxon>Bacteria</taxon>
        <taxon>Bacillati</taxon>
        <taxon>Actinomycetota</taxon>
        <taxon>Actinomycetes</taxon>
        <taxon>Micrococcales</taxon>
        <taxon>Micrococcaceae</taxon>
        <taxon>Arthrobacter</taxon>
    </lineage>
</organism>
<feature type="chain" id="PRO_5047346723" evidence="1">
    <location>
        <begin position="23"/>
        <end position="187"/>
    </location>
</feature>
<reference evidence="2 3" key="1">
    <citation type="submission" date="2020-02" db="EMBL/GenBank/DDBJ databases">
        <title>Genome sequence of the type strain DSM 27180 of Arthrobacter silviterrae.</title>
        <authorList>
            <person name="Gao J."/>
            <person name="Sun J."/>
        </authorList>
    </citation>
    <scope>NUCLEOTIDE SEQUENCE [LARGE SCALE GENOMIC DNA]</scope>
    <source>
        <strain evidence="2 3">DSM 27180</strain>
    </source>
</reference>
<name>A0ABX0DID9_9MICC</name>
<keyword evidence="3" id="KW-1185">Reference proteome</keyword>
<gene>
    <name evidence="2" type="ORF">G6N77_18795</name>
</gene>
<dbReference type="RefSeq" id="WP_165183700.1">
    <property type="nucleotide sequence ID" value="NZ_JAAKZI010000054.1"/>
</dbReference>
<dbReference type="SUPFAM" id="SSF74853">
    <property type="entry name" value="Lamin A/C globular tail domain"/>
    <property type="match status" value="1"/>
</dbReference>
<evidence type="ECO:0000313" key="2">
    <source>
        <dbReference type="EMBL" id="NGN85491.1"/>
    </source>
</evidence>
<comment type="caution">
    <text evidence="2">The sequence shown here is derived from an EMBL/GenBank/DDBJ whole genome shotgun (WGS) entry which is preliminary data.</text>
</comment>
<feature type="signal peptide" evidence="1">
    <location>
        <begin position="1"/>
        <end position="22"/>
    </location>
</feature>
<keyword evidence="1" id="KW-0732">Signal</keyword>
<evidence type="ECO:0000313" key="3">
    <source>
        <dbReference type="Proteomes" id="UP000479226"/>
    </source>
</evidence>
<protein>
    <submittedName>
        <fullName evidence="2">Uncharacterized protein</fullName>
    </submittedName>
</protein>